<dbReference type="CDD" id="cd18791">
    <property type="entry name" value="SF2_C_RHA"/>
    <property type="match status" value="1"/>
</dbReference>
<evidence type="ECO:0000256" key="3">
    <source>
        <dbReference type="ARBA" id="ARBA00012552"/>
    </source>
</evidence>
<evidence type="ECO:0000256" key="8">
    <source>
        <dbReference type="ARBA" id="ARBA00022782"/>
    </source>
</evidence>
<dbReference type="Gene3D" id="2.40.50.90">
    <property type="match status" value="1"/>
</dbReference>
<evidence type="ECO:0000259" key="18">
    <source>
        <dbReference type="PROSITE" id="PS51194"/>
    </source>
</evidence>
<dbReference type="SMART" id="SM00451">
    <property type="entry name" value="ZnF_U1"/>
    <property type="match status" value="1"/>
</dbReference>
<accession>A0A146L950</accession>
<evidence type="ECO:0000313" key="19">
    <source>
        <dbReference type="EMBL" id="JAQ04923.1"/>
    </source>
</evidence>
<comment type="subcellular location">
    <subcellularLocation>
        <location evidence="1">Cytoplasm</location>
    </subcellularLocation>
</comment>
<organism evidence="19">
    <name type="scientific">Lygus hesperus</name>
    <name type="common">Western plant bug</name>
    <dbReference type="NCBI Taxonomy" id="30085"/>
    <lineage>
        <taxon>Eukaryota</taxon>
        <taxon>Metazoa</taxon>
        <taxon>Ecdysozoa</taxon>
        <taxon>Arthropoda</taxon>
        <taxon>Hexapoda</taxon>
        <taxon>Insecta</taxon>
        <taxon>Pterygota</taxon>
        <taxon>Neoptera</taxon>
        <taxon>Paraneoptera</taxon>
        <taxon>Hemiptera</taxon>
        <taxon>Heteroptera</taxon>
        <taxon>Panheteroptera</taxon>
        <taxon>Cimicomorpha</taxon>
        <taxon>Miridae</taxon>
        <taxon>Mirini</taxon>
        <taxon>Lygus</taxon>
    </lineage>
</organism>
<proteinExistence type="inferred from homology"/>
<dbReference type="Pfam" id="PF00271">
    <property type="entry name" value="Helicase_C"/>
    <property type="match status" value="1"/>
</dbReference>
<dbReference type="SUPFAM" id="SSF63748">
    <property type="entry name" value="Tudor/PWWP/MBT"/>
    <property type="match status" value="1"/>
</dbReference>
<dbReference type="GO" id="GO:0051321">
    <property type="term" value="P:meiotic cell cycle"/>
    <property type="evidence" value="ECO:0007669"/>
    <property type="project" value="UniProtKB-KW"/>
</dbReference>
<keyword evidence="11" id="KW-0067">ATP-binding</keyword>
<keyword evidence="6" id="KW-0963">Cytoplasm</keyword>
<dbReference type="Gene3D" id="2.30.30.140">
    <property type="match status" value="1"/>
</dbReference>
<sequence length="1469" mass="165699">MSYDMLLNMARGKVPLHKIQVNGGLTEGRLVIAGRPEKKNATVDRARKGSGYAREYQLQEEEEDEIEELPARGPMRRGKAMAAVEDLTSHGTFSEHPGVVPDDLLRVYDDYPFDHTPDKRLLINEYKDTILSQIEANPVVIVKGATGCGKSTQVPQFILDDARSSQIYCNIVITQPRRIAAKSVAARVCEERGWNVGTLVGYQIGLEKKASDDTRLLYCTAGVLLQQLIGHQSLSMYTHIIIDEVHERENETDFLLIVIKKLMRIKGNRTKLILMSATMNTGKFVDYFSKRVDNLPVEPPVIELQTEPRHLVQEYFLDSLGSIMLINDVAIDEPKITTSLYQLVKLLIQVFPTLDIQESKSKKPFMGSVLIFLPGINEIDAMYNVLRSSSQKRPSANTTAKQSEPWLLCTLHSTVSFDEQMKVFMPPPTGSRKIILATNVAESSITVPDVRYVIDFCLTKHQVQDKDTFYSSLQLTWVSKSQAKQRAGRVGRTMPGRVYRLIPEAMYEELEEDSPPEILRCPLDQLVLKAKKLDIGSPKSILGSAIDPPDLTNIQRTILNLKEVGALTLTSNGEYDEDDGDMTFIGTVMESLPLDVQLSKLILAGHMLSVLRECVIMACCMTGKSILVSPIDKKIEAFNTRVAWADGGASDPLTYLSVYTTWKNRAARGGFAKSGSEELYAKQSFLNLKSLKEVERLENEVMARLERMGIRDTKIPMVEEKVELRPILYKIAIAGAFYPNYFTHSPIDEKEAVKVLGGRDPCKTVYLTKFPRTQPGPLYRDSIKKLFENCGSNIKVQFDGSAKVYVEFGNSRGLNTDVLFPEDILGEEAVPGRVMKAVYRAVKLRQLNIPMIIPMLSDQEADRRARAIFGDALSTNIHCWQNNRIRHVKKRTQMPGLSRSHIRILILHIVDPSNFYVLLNDGPHEDKKSMWIHTEINNRTEDNVLIDLDENAIQPELLCVAPFSSGPHEARRNYRAKVLQIKNNIQARVFFIDYGNVEDIEKSLIKGYGPALIEKGVRDEPPLCINCRLAEVQPVAYKQGKSGWSIEAIRTFETQFLNRHAQAKIYSTVNDTLAVYLFSDVDSKFTSRYKLSNDSSFNHALVRQNYGQFMEEPYLSKENHALREKVMESPDMGHSYSSADEHQDYLEGFEFSSPTEKEARFPTPLHGPRSPLEMTISSITRKCIGKTAAIEFNSVNSVLLDNNPMDTSSRLVVAGTVTQNFQGDRLTLRNTTIMPSIRGIVGIMCLVFTPKAELRVDPTRSYVTGALCGLGCDEEGMSYDQENDIEVAFDCKFDMADIETINKIRFWMNEIMCGAATSVEQQMTSRAAAHDAQTKIIRYLLALFQKTRDPLCPTTYDNSYEWNQISEDYLLKPTRSDTGTFVYPLIWGVELREPSREALVESLKKHLKKLNMYASGSDPMRGAITCELCQVYFESPQAINLHLKTAVHKTREKRLLGPMEADDACDYRS</sequence>
<dbReference type="GO" id="GO:0030154">
    <property type="term" value="P:cell differentiation"/>
    <property type="evidence" value="ECO:0007669"/>
    <property type="project" value="UniProtKB-KW"/>
</dbReference>
<keyword evidence="13" id="KW-0943">RNA-mediated gene silencing</keyword>
<keyword evidence="12" id="KW-0744">Spermatogenesis</keyword>
<feature type="domain" description="Helicase C-terminal" evidence="18">
    <location>
        <begin position="346"/>
        <end position="534"/>
    </location>
</feature>
<comment type="similarity">
    <text evidence="2">Belongs to the DEAD box helicase family. DEAH subfamily.</text>
</comment>
<dbReference type="FunFam" id="3.40.50.300:FF:001760">
    <property type="entry name" value="ATP-dependent RNA helicase"/>
    <property type="match status" value="1"/>
</dbReference>
<dbReference type="PANTHER" id="PTHR18934:SF113">
    <property type="entry name" value="ATP-DEPENDENT RNA HELICASE TDRD9"/>
    <property type="match status" value="1"/>
</dbReference>
<evidence type="ECO:0000256" key="9">
    <source>
        <dbReference type="ARBA" id="ARBA00022801"/>
    </source>
</evidence>
<dbReference type="PROSITE" id="PS51192">
    <property type="entry name" value="HELICASE_ATP_BIND_1"/>
    <property type="match status" value="1"/>
</dbReference>
<keyword evidence="5" id="KW-0217">Developmental protein</keyword>
<evidence type="ECO:0000256" key="4">
    <source>
        <dbReference type="ARBA" id="ARBA00013352"/>
    </source>
</evidence>
<evidence type="ECO:0000256" key="10">
    <source>
        <dbReference type="ARBA" id="ARBA00022806"/>
    </source>
</evidence>
<dbReference type="PROSITE" id="PS00028">
    <property type="entry name" value="ZINC_FINGER_C2H2_1"/>
    <property type="match status" value="1"/>
</dbReference>
<dbReference type="InterPro" id="IPR014001">
    <property type="entry name" value="Helicase_ATP-bd"/>
</dbReference>
<dbReference type="PROSITE" id="PS50304">
    <property type="entry name" value="TUDOR"/>
    <property type="match status" value="1"/>
</dbReference>
<evidence type="ECO:0000256" key="15">
    <source>
        <dbReference type="ARBA" id="ARBA00047984"/>
    </source>
</evidence>
<evidence type="ECO:0000256" key="14">
    <source>
        <dbReference type="ARBA" id="ARBA00023254"/>
    </source>
</evidence>
<dbReference type="InterPro" id="IPR007502">
    <property type="entry name" value="Helicase-assoc_dom"/>
</dbReference>
<evidence type="ECO:0000256" key="5">
    <source>
        <dbReference type="ARBA" id="ARBA00022473"/>
    </source>
</evidence>
<evidence type="ECO:0000259" key="17">
    <source>
        <dbReference type="PROSITE" id="PS51192"/>
    </source>
</evidence>
<dbReference type="InterPro" id="IPR013087">
    <property type="entry name" value="Znf_C2H2_type"/>
</dbReference>
<comment type="catalytic activity">
    <reaction evidence="15">
        <text>ATP + H2O = ADP + phosphate + H(+)</text>
        <dbReference type="Rhea" id="RHEA:13065"/>
        <dbReference type="ChEBI" id="CHEBI:15377"/>
        <dbReference type="ChEBI" id="CHEBI:15378"/>
        <dbReference type="ChEBI" id="CHEBI:30616"/>
        <dbReference type="ChEBI" id="CHEBI:43474"/>
        <dbReference type="ChEBI" id="CHEBI:456216"/>
        <dbReference type="EC" id="3.6.4.13"/>
    </reaction>
</comment>
<gene>
    <name evidence="19" type="primary">spn-E</name>
    <name evidence="19" type="ORF">g.57975</name>
</gene>
<dbReference type="GO" id="GO:0007283">
    <property type="term" value="P:spermatogenesis"/>
    <property type="evidence" value="ECO:0007669"/>
    <property type="project" value="UniProtKB-KW"/>
</dbReference>
<evidence type="ECO:0000256" key="2">
    <source>
        <dbReference type="ARBA" id="ARBA00008792"/>
    </source>
</evidence>
<feature type="domain" description="Tudor" evidence="16">
    <location>
        <begin position="952"/>
        <end position="1015"/>
    </location>
</feature>
<evidence type="ECO:0000256" key="13">
    <source>
        <dbReference type="ARBA" id="ARBA00023158"/>
    </source>
</evidence>
<keyword evidence="9" id="KW-0378">Hydrolase</keyword>
<feature type="domain" description="Helicase ATP-binding" evidence="17">
    <location>
        <begin position="131"/>
        <end position="297"/>
    </location>
</feature>
<dbReference type="GO" id="GO:0008270">
    <property type="term" value="F:zinc ion binding"/>
    <property type="evidence" value="ECO:0007669"/>
    <property type="project" value="InterPro"/>
</dbReference>
<dbReference type="EMBL" id="GDHC01013706">
    <property type="protein sequence ID" value="JAQ04923.1"/>
    <property type="molecule type" value="Transcribed_RNA"/>
</dbReference>
<dbReference type="GO" id="GO:0003724">
    <property type="term" value="F:RNA helicase activity"/>
    <property type="evidence" value="ECO:0007669"/>
    <property type="project" value="UniProtKB-EC"/>
</dbReference>
<dbReference type="GO" id="GO:0016787">
    <property type="term" value="F:hydrolase activity"/>
    <property type="evidence" value="ECO:0007669"/>
    <property type="project" value="UniProtKB-KW"/>
</dbReference>
<dbReference type="SMART" id="SM00847">
    <property type="entry name" value="HA2"/>
    <property type="match status" value="1"/>
</dbReference>
<dbReference type="Gene3D" id="1.20.120.1080">
    <property type="match status" value="1"/>
</dbReference>
<evidence type="ECO:0000256" key="7">
    <source>
        <dbReference type="ARBA" id="ARBA00022741"/>
    </source>
</evidence>
<evidence type="ECO:0000256" key="1">
    <source>
        <dbReference type="ARBA" id="ARBA00004496"/>
    </source>
</evidence>
<name>A0A146L950_LYGHE</name>
<dbReference type="GO" id="GO:0031047">
    <property type="term" value="P:regulatory ncRNA-mediated gene silencing"/>
    <property type="evidence" value="ECO:0007669"/>
    <property type="project" value="UniProtKB-KW"/>
</dbReference>
<dbReference type="GO" id="GO:0005737">
    <property type="term" value="C:cytoplasm"/>
    <property type="evidence" value="ECO:0007669"/>
    <property type="project" value="UniProtKB-SubCell"/>
</dbReference>
<dbReference type="InterPro" id="IPR003604">
    <property type="entry name" value="Matrin/U1-like-C_Znf_C2H2"/>
</dbReference>
<evidence type="ECO:0000256" key="6">
    <source>
        <dbReference type="ARBA" id="ARBA00022490"/>
    </source>
</evidence>
<keyword evidence="7" id="KW-0547">Nucleotide-binding</keyword>
<dbReference type="GO" id="GO:0005524">
    <property type="term" value="F:ATP binding"/>
    <property type="evidence" value="ECO:0007669"/>
    <property type="project" value="UniProtKB-KW"/>
</dbReference>
<dbReference type="GO" id="GO:0003723">
    <property type="term" value="F:RNA binding"/>
    <property type="evidence" value="ECO:0007669"/>
    <property type="project" value="TreeGrafter"/>
</dbReference>
<dbReference type="EC" id="3.6.4.13" evidence="3"/>
<dbReference type="SUPFAM" id="SSF57667">
    <property type="entry name" value="beta-beta-alpha zinc fingers"/>
    <property type="match status" value="1"/>
</dbReference>
<dbReference type="InterPro" id="IPR027417">
    <property type="entry name" value="P-loop_NTPase"/>
</dbReference>
<keyword evidence="10 19" id="KW-0347">Helicase</keyword>
<keyword evidence="14" id="KW-0469">Meiosis</keyword>
<dbReference type="Pfam" id="PF00567">
    <property type="entry name" value="TUDOR"/>
    <property type="match status" value="1"/>
</dbReference>
<dbReference type="InterPro" id="IPR001650">
    <property type="entry name" value="Helicase_C-like"/>
</dbReference>
<dbReference type="PANTHER" id="PTHR18934">
    <property type="entry name" value="ATP-DEPENDENT RNA HELICASE"/>
    <property type="match status" value="1"/>
</dbReference>
<evidence type="ECO:0000256" key="11">
    <source>
        <dbReference type="ARBA" id="ARBA00022840"/>
    </source>
</evidence>
<dbReference type="InterPro" id="IPR002999">
    <property type="entry name" value="Tudor"/>
</dbReference>
<dbReference type="Gene3D" id="3.30.160.60">
    <property type="entry name" value="Classic Zinc Finger"/>
    <property type="match status" value="1"/>
</dbReference>
<keyword evidence="8" id="KW-0221">Differentiation</keyword>
<protein>
    <recommendedName>
        <fullName evidence="4">Probable ATP-dependent RNA helicase spindle-E</fullName>
        <ecNumber evidence="3">3.6.4.13</ecNumber>
    </recommendedName>
</protein>
<dbReference type="PROSITE" id="PS51194">
    <property type="entry name" value="HELICASE_CTER"/>
    <property type="match status" value="1"/>
</dbReference>
<dbReference type="Gene3D" id="3.40.50.300">
    <property type="entry name" value="P-loop containing nucleotide triphosphate hydrolases"/>
    <property type="match status" value="2"/>
</dbReference>
<reference evidence="19" key="1">
    <citation type="journal article" date="2016" name="Gigascience">
        <title>De novo construction of an expanded transcriptome assembly for the western tarnished plant bug, Lygus hesperus.</title>
        <authorList>
            <person name="Tassone E.E."/>
            <person name="Geib S.M."/>
            <person name="Hall B."/>
            <person name="Fabrick J.A."/>
            <person name="Brent C.S."/>
            <person name="Hull J.J."/>
        </authorList>
    </citation>
    <scope>NUCLEOTIDE SEQUENCE</scope>
</reference>
<evidence type="ECO:0000259" key="16">
    <source>
        <dbReference type="PROSITE" id="PS50304"/>
    </source>
</evidence>
<dbReference type="SMART" id="SM00487">
    <property type="entry name" value="DEXDc"/>
    <property type="match status" value="1"/>
</dbReference>
<dbReference type="SUPFAM" id="SSF52540">
    <property type="entry name" value="P-loop containing nucleoside triphosphate hydrolases"/>
    <property type="match status" value="1"/>
</dbReference>
<dbReference type="Pfam" id="PF00270">
    <property type="entry name" value="DEAD"/>
    <property type="match status" value="1"/>
</dbReference>
<evidence type="ECO:0000256" key="12">
    <source>
        <dbReference type="ARBA" id="ARBA00022871"/>
    </source>
</evidence>
<dbReference type="Pfam" id="PF21010">
    <property type="entry name" value="HA2_C"/>
    <property type="match status" value="1"/>
</dbReference>
<dbReference type="InterPro" id="IPR035437">
    <property type="entry name" value="SNase_OB-fold_sf"/>
</dbReference>
<dbReference type="SMART" id="SM00490">
    <property type="entry name" value="HELICc"/>
    <property type="match status" value="1"/>
</dbReference>
<dbReference type="InterPro" id="IPR036236">
    <property type="entry name" value="Znf_C2H2_sf"/>
</dbReference>
<dbReference type="InterPro" id="IPR011545">
    <property type="entry name" value="DEAD/DEAH_box_helicase_dom"/>
</dbReference>